<evidence type="ECO:0000259" key="8">
    <source>
        <dbReference type="PROSITE" id="PS50110"/>
    </source>
</evidence>
<evidence type="ECO:0000256" key="4">
    <source>
        <dbReference type="ARBA" id="ARBA00023125"/>
    </source>
</evidence>
<comment type="subcellular location">
    <subcellularLocation>
        <location evidence="1">Cytoplasm</location>
    </subcellularLocation>
</comment>
<feature type="domain" description="Response regulatory" evidence="8">
    <location>
        <begin position="3"/>
        <end position="120"/>
    </location>
</feature>
<keyword evidence="3" id="KW-0805">Transcription regulation</keyword>
<keyword evidence="4 9" id="KW-0238">DNA-binding</keyword>
<dbReference type="InterPro" id="IPR000792">
    <property type="entry name" value="Tscrpt_reg_LuxR_C"/>
</dbReference>
<dbReference type="InterPro" id="IPR011006">
    <property type="entry name" value="CheY-like_superfamily"/>
</dbReference>
<dbReference type="CDD" id="cd17535">
    <property type="entry name" value="REC_NarL-like"/>
    <property type="match status" value="1"/>
</dbReference>
<dbReference type="GO" id="GO:0000160">
    <property type="term" value="P:phosphorelay signal transduction system"/>
    <property type="evidence" value="ECO:0007669"/>
    <property type="project" value="InterPro"/>
</dbReference>
<feature type="modified residue" description="4-aspartylphosphate" evidence="6">
    <location>
        <position position="54"/>
    </location>
</feature>
<protein>
    <submittedName>
        <fullName evidence="9">DNA-binding response regulator</fullName>
    </submittedName>
</protein>
<accession>A0A398B6J5</accession>
<dbReference type="PANTHER" id="PTHR43214:SF41">
    <property type="entry name" value="NITRATE_NITRITE RESPONSE REGULATOR PROTEIN NARP"/>
    <property type="match status" value="1"/>
</dbReference>
<keyword evidence="2 6" id="KW-0597">Phosphoprotein</keyword>
<dbReference type="AlphaFoldDB" id="A0A398B6J5"/>
<dbReference type="InterPro" id="IPR058245">
    <property type="entry name" value="NreC/VraR/RcsB-like_REC"/>
</dbReference>
<dbReference type="SMART" id="SM00421">
    <property type="entry name" value="HTH_LUXR"/>
    <property type="match status" value="1"/>
</dbReference>
<evidence type="ECO:0000259" key="7">
    <source>
        <dbReference type="PROSITE" id="PS50043"/>
    </source>
</evidence>
<sequence length="213" mass="24003">MIKVMIVDDHVLIRKGLLLLLQSYSDIEIVGEAGDGEEAILCAERTNPDIILMDISIPSGLDGFTATQEIMKQNGSVKVILLTMHNEMVYIQKAIDINAHGYLLKNSQGGELYQAIKSVYNGKKYYSVGLPQEQIEKMFKRKGKDKSCILTIREQEVVRLTILGYTNMQIAVKLLISVKTVENHKANIMQKLNLKNKSELIQYGLSNNYLELV</sequence>
<reference evidence="9 10" key="1">
    <citation type="submission" date="2018-08" db="EMBL/GenBank/DDBJ databases">
        <title>Bacillus jemisoniae sp. nov., Bacillus chryseoplanitiae sp. nov., Bacillus resnikiae sp. nov., and Bacillus frankliniae sp. nov., isolated from Viking spacecraft and associated surfaces.</title>
        <authorList>
            <person name="Seuylemezian A."/>
            <person name="Vaishampayan P."/>
        </authorList>
    </citation>
    <scope>NUCLEOTIDE SEQUENCE [LARGE SCALE GENOMIC DNA]</scope>
    <source>
        <strain evidence="9 10">JJ-247</strain>
    </source>
</reference>
<dbReference type="EMBL" id="QWVT01000015">
    <property type="protein sequence ID" value="RID85565.1"/>
    <property type="molecule type" value="Genomic_DNA"/>
</dbReference>
<gene>
    <name evidence="9" type="ORF">D1970_08355</name>
</gene>
<proteinExistence type="predicted"/>
<dbReference type="Pfam" id="PF00072">
    <property type="entry name" value="Response_reg"/>
    <property type="match status" value="1"/>
</dbReference>
<dbReference type="SUPFAM" id="SSF52172">
    <property type="entry name" value="CheY-like"/>
    <property type="match status" value="1"/>
</dbReference>
<dbReference type="GO" id="GO:0003677">
    <property type="term" value="F:DNA binding"/>
    <property type="evidence" value="ECO:0007669"/>
    <property type="project" value="UniProtKB-KW"/>
</dbReference>
<dbReference type="SUPFAM" id="SSF46894">
    <property type="entry name" value="C-terminal effector domain of the bipartite response regulators"/>
    <property type="match status" value="1"/>
</dbReference>
<evidence type="ECO:0000256" key="6">
    <source>
        <dbReference type="PROSITE-ProRule" id="PRU00169"/>
    </source>
</evidence>
<evidence type="ECO:0000256" key="5">
    <source>
        <dbReference type="ARBA" id="ARBA00023163"/>
    </source>
</evidence>
<dbReference type="PROSITE" id="PS00622">
    <property type="entry name" value="HTH_LUXR_1"/>
    <property type="match status" value="1"/>
</dbReference>
<dbReference type="PROSITE" id="PS50043">
    <property type="entry name" value="HTH_LUXR_2"/>
    <property type="match status" value="1"/>
</dbReference>
<dbReference type="SMART" id="SM00448">
    <property type="entry name" value="REC"/>
    <property type="match status" value="1"/>
</dbReference>
<organism evidence="9 10">
    <name type="scientific">Mesobacillus zeae</name>
    <dbReference type="NCBI Taxonomy" id="1917180"/>
    <lineage>
        <taxon>Bacteria</taxon>
        <taxon>Bacillati</taxon>
        <taxon>Bacillota</taxon>
        <taxon>Bacilli</taxon>
        <taxon>Bacillales</taxon>
        <taxon>Bacillaceae</taxon>
        <taxon>Mesobacillus</taxon>
    </lineage>
</organism>
<feature type="domain" description="HTH luxR-type" evidence="7">
    <location>
        <begin position="143"/>
        <end position="208"/>
    </location>
</feature>
<dbReference type="OrthoDB" id="9780153at2"/>
<dbReference type="Proteomes" id="UP000265816">
    <property type="component" value="Unassembled WGS sequence"/>
</dbReference>
<dbReference type="InterPro" id="IPR039420">
    <property type="entry name" value="WalR-like"/>
</dbReference>
<dbReference type="GO" id="GO:0005737">
    <property type="term" value="C:cytoplasm"/>
    <property type="evidence" value="ECO:0007669"/>
    <property type="project" value="UniProtKB-SubCell"/>
</dbReference>
<evidence type="ECO:0000256" key="2">
    <source>
        <dbReference type="ARBA" id="ARBA00022553"/>
    </source>
</evidence>
<dbReference type="GO" id="GO:0006355">
    <property type="term" value="P:regulation of DNA-templated transcription"/>
    <property type="evidence" value="ECO:0007669"/>
    <property type="project" value="InterPro"/>
</dbReference>
<dbReference type="RefSeq" id="WP_119112418.1">
    <property type="nucleotide sequence ID" value="NZ_CBCSEO010000002.1"/>
</dbReference>
<comment type="caution">
    <text evidence="9">The sequence shown here is derived from an EMBL/GenBank/DDBJ whole genome shotgun (WGS) entry which is preliminary data.</text>
</comment>
<dbReference type="InterPro" id="IPR016032">
    <property type="entry name" value="Sig_transdc_resp-reg_C-effctor"/>
</dbReference>
<evidence type="ECO:0000313" key="10">
    <source>
        <dbReference type="Proteomes" id="UP000265816"/>
    </source>
</evidence>
<dbReference type="PANTHER" id="PTHR43214">
    <property type="entry name" value="TWO-COMPONENT RESPONSE REGULATOR"/>
    <property type="match status" value="1"/>
</dbReference>
<dbReference type="Gene3D" id="3.40.50.2300">
    <property type="match status" value="1"/>
</dbReference>
<evidence type="ECO:0000256" key="3">
    <source>
        <dbReference type="ARBA" id="ARBA00023015"/>
    </source>
</evidence>
<dbReference type="CDD" id="cd06170">
    <property type="entry name" value="LuxR_C_like"/>
    <property type="match status" value="1"/>
</dbReference>
<dbReference type="InterPro" id="IPR001789">
    <property type="entry name" value="Sig_transdc_resp-reg_receiver"/>
</dbReference>
<dbReference type="PROSITE" id="PS50110">
    <property type="entry name" value="RESPONSE_REGULATORY"/>
    <property type="match status" value="1"/>
</dbReference>
<evidence type="ECO:0000256" key="1">
    <source>
        <dbReference type="ARBA" id="ARBA00004496"/>
    </source>
</evidence>
<dbReference type="PRINTS" id="PR00038">
    <property type="entry name" value="HTHLUXR"/>
</dbReference>
<evidence type="ECO:0000313" key="9">
    <source>
        <dbReference type="EMBL" id="RID85565.1"/>
    </source>
</evidence>
<dbReference type="Pfam" id="PF00196">
    <property type="entry name" value="GerE"/>
    <property type="match status" value="1"/>
</dbReference>
<keyword evidence="5" id="KW-0804">Transcription</keyword>
<name>A0A398B6J5_9BACI</name>
<keyword evidence="10" id="KW-1185">Reference proteome</keyword>